<organism evidence="2 3">
    <name type="scientific">Lactiplantibacillus plantarum</name>
    <name type="common">Lactobacillus plantarum</name>
    <dbReference type="NCBI Taxonomy" id="1590"/>
    <lineage>
        <taxon>Bacteria</taxon>
        <taxon>Bacillati</taxon>
        <taxon>Bacillota</taxon>
        <taxon>Bacilli</taxon>
        <taxon>Lactobacillales</taxon>
        <taxon>Lactobacillaceae</taxon>
        <taxon>Lactiplantibacillus</taxon>
    </lineage>
</organism>
<protein>
    <recommendedName>
        <fullName evidence="1">Insertion element IS150 protein InsJ-like helix-turn-helix domain-containing protein</fullName>
    </recommendedName>
</protein>
<comment type="caution">
    <text evidence="2">The sequence shown here is derived from an EMBL/GenBank/DDBJ whole genome shotgun (WGS) entry which is preliminary data.</text>
</comment>
<dbReference type="InterPro" id="IPR010921">
    <property type="entry name" value="Trp_repressor/repl_initiator"/>
</dbReference>
<dbReference type="EMBL" id="LUXO01000033">
    <property type="protein sequence ID" value="KZV02117.1"/>
    <property type="molecule type" value="Genomic_DNA"/>
</dbReference>
<proteinExistence type="predicted"/>
<dbReference type="AlphaFoldDB" id="A0AAW3RF45"/>
<accession>A0AAW3RF45</accession>
<dbReference type="InterPro" id="IPR036388">
    <property type="entry name" value="WH-like_DNA-bd_sf"/>
</dbReference>
<dbReference type="GO" id="GO:0043565">
    <property type="term" value="F:sequence-specific DNA binding"/>
    <property type="evidence" value="ECO:0007669"/>
    <property type="project" value="InterPro"/>
</dbReference>
<evidence type="ECO:0000313" key="2">
    <source>
        <dbReference type="EMBL" id="KZV02117.1"/>
    </source>
</evidence>
<gene>
    <name evidence="2" type="ORF">NAB2_2737</name>
</gene>
<reference evidence="2 3" key="1">
    <citation type="submission" date="2016-03" db="EMBL/GenBank/DDBJ databases">
        <title>Comparative genomics of 54 Lactobacillus plantarum strains reveals genomic uncoupling from niche constraints.</title>
        <authorList>
            <person name="Martino M.E."/>
        </authorList>
    </citation>
    <scope>NUCLEOTIDE SEQUENCE [LARGE SCALE GENOMIC DNA]</scope>
    <source>
        <strain evidence="2 3">NAB2</strain>
    </source>
</reference>
<sequence>MKEGVSAKSSRREYGIHDSQVAQWIMRYDDGGPEALSGRRHRRAYSEELMLEVV</sequence>
<dbReference type="Pfam" id="PF13518">
    <property type="entry name" value="HTH_28"/>
    <property type="match status" value="1"/>
</dbReference>
<feature type="domain" description="Insertion element IS150 protein InsJ-like helix-turn-helix" evidence="1">
    <location>
        <begin position="2"/>
        <end position="43"/>
    </location>
</feature>
<dbReference type="Gene3D" id="1.10.10.10">
    <property type="entry name" value="Winged helix-like DNA-binding domain superfamily/Winged helix DNA-binding domain"/>
    <property type="match status" value="1"/>
</dbReference>
<dbReference type="InterPro" id="IPR055247">
    <property type="entry name" value="InsJ-like_HTH"/>
</dbReference>
<dbReference type="SUPFAM" id="SSF48295">
    <property type="entry name" value="TrpR-like"/>
    <property type="match status" value="1"/>
</dbReference>
<name>A0AAW3RF45_LACPN</name>
<evidence type="ECO:0000313" key="3">
    <source>
        <dbReference type="Proteomes" id="UP000076872"/>
    </source>
</evidence>
<dbReference type="Proteomes" id="UP000076872">
    <property type="component" value="Unassembled WGS sequence"/>
</dbReference>
<evidence type="ECO:0000259" key="1">
    <source>
        <dbReference type="Pfam" id="PF13518"/>
    </source>
</evidence>